<keyword evidence="1" id="KW-0472">Membrane</keyword>
<accession>A0A7S2ZHX8</accession>
<name>A0A7S2ZHX8_9RHOD</name>
<dbReference type="EMBL" id="HBHW01010121">
    <property type="protein sequence ID" value="CAE0039706.1"/>
    <property type="molecule type" value="Transcribed_RNA"/>
</dbReference>
<keyword evidence="1" id="KW-1133">Transmembrane helix</keyword>
<evidence type="ECO:0000313" key="2">
    <source>
        <dbReference type="EMBL" id="CAE0039706.1"/>
    </source>
</evidence>
<dbReference type="PANTHER" id="PTHR34687:SF1">
    <property type="entry name" value="CHAPERONE PROTEIN DNAJ-LIKE PROTEIN"/>
    <property type="match status" value="1"/>
</dbReference>
<gene>
    <name evidence="2" type="ORF">RMAR00112_LOCUS7665</name>
</gene>
<protein>
    <submittedName>
        <fullName evidence="2">Uncharacterized protein</fullName>
    </submittedName>
</protein>
<dbReference type="AlphaFoldDB" id="A0A7S2ZHX8"/>
<reference evidence="2" key="1">
    <citation type="submission" date="2021-01" db="EMBL/GenBank/DDBJ databases">
        <authorList>
            <person name="Corre E."/>
            <person name="Pelletier E."/>
            <person name="Niang G."/>
            <person name="Scheremetjew M."/>
            <person name="Finn R."/>
            <person name="Kale V."/>
            <person name="Holt S."/>
            <person name="Cochrane G."/>
            <person name="Meng A."/>
            <person name="Brown T."/>
            <person name="Cohen L."/>
        </authorList>
    </citation>
    <scope>NUCLEOTIDE SEQUENCE</scope>
    <source>
        <strain evidence="2">CCMP 769</strain>
    </source>
</reference>
<dbReference type="PANTHER" id="PTHR34687">
    <property type="entry name" value="CHAPERONE PROTEIN DNAJ-LIKE PROTEIN"/>
    <property type="match status" value="1"/>
</dbReference>
<evidence type="ECO:0000256" key="1">
    <source>
        <dbReference type="SAM" id="Phobius"/>
    </source>
</evidence>
<feature type="transmembrane region" description="Helical" evidence="1">
    <location>
        <begin position="12"/>
        <end position="35"/>
    </location>
</feature>
<sequence length="130" mass="13793">MMERGRGNHGDVGFVMTPTILSAGAAVAALTYRLLSGNQVETAEREDRRPCGKCGGTGYVECFCTRWDYSAASGVERAGCNTCHGSLRERCPGCNGSGGLKVQAMQPAVIPARVNRGSPYKFSVAPFSLK</sequence>
<organism evidence="2">
    <name type="scientific">Rhodosorus marinus</name>
    <dbReference type="NCBI Taxonomy" id="101924"/>
    <lineage>
        <taxon>Eukaryota</taxon>
        <taxon>Rhodophyta</taxon>
        <taxon>Stylonematophyceae</taxon>
        <taxon>Stylonematales</taxon>
        <taxon>Stylonemataceae</taxon>
        <taxon>Rhodosorus</taxon>
    </lineage>
</organism>
<keyword evidence="1" id="KW-0812">Transmembrane</keyword>
<proteinExistence type="predicted"/>